<comment type="cofactor">
    <cofactor evidence="1">
        <name>Mg(2+)</name>
        <dbReference type="ChEBI" id="CHEBI:18420"/>
    </cofactor>
</comment>
<dbReference type="PROSITE" id="PS00893">
    <property type="entry name" value="NUDIX_BOX"/>
    <property type="match status" value="1"/>
</dbReference>
<evidence type="ECO:0000256" key="3">
    <source>
        <dbReference type="ARBA" id="ARBA00022723"/>
    </source>
</evidence>
<evidence type="ECO:0000256" key="5">
    <source>
        <dbReference type="ARBA" id="ARBA00022842"/>
    </source>
</evidence>
<dbReference type="InterPro" id="IPR049734">
    <property type="entry name" value="NudC-like_C"/>
</dbReference>
<dbReference type="Gene3D" id="3.90.79.20">
    <property type="match status" value="1"/>
</dbReference>
<dbReference type="InterPro" id="IPR020084">
    <property type="entry name" value="NUDIX_hydrolase_CS"/>
</dbReference>
<dbReference type="PANTHER" id="PTHR11383:SF3">
    <property type="entry name" value="NAD(P)H PYROPHOSPHATASE NUDT13, MITOCHONDRIAL"/>
    <property type="match status" value="1"/>
</dbReference>
<dbReference type="EC" id="3.6.1.22" evidence="2"/>
<dbReference type="EMBL" id="CYZV01000025">
    <property type="protein sequence ID" value="CUO46125.1"/>
    <property type="molecule type" value="Genomic_DNA"/>
</dbReference>
<dbReference type="GO" id="GO:0016787">
    <property type="term" value="F:hydrolase activity"/>
    <property type="evidence" value="ECO:0007669"/>
    <property type="project" value="UniProtKB-KW"/>
</dbReference>
<reference evidence="8 9" key="1">
    <citation type="submission" date="2015-09" db="EMBL/GenBank/DDBJ databases">
        <authorList>
            <consortium name="Pathogen Informatics"/>
        </authorList>
    </citation>
    <scope>NUCLEOTIDE SEQUENCE [LARGE SCALE GENOMIC DNA]</scope>
    <source>
        <strain evidence="8 9">2789STDY5834855</strain>
    </source>
</reference>
<dbReference type="OrthoDB" id="9787476at2"/>
<evidence type="ECO:0000313" key="9">
    <source>
        <dbReference type="Proteomes" id="UP000095558"/>
    </source>
</evidence>
<evidence type="ECO:0000259" key="7">
    <source>
        <dbReference type="PROSITE" id="PS51462"/>
    </source>
</evidence>
<dbReference type="InterPro" id="IPR015375">
    <property type="entry name" value="NADH_PPase-like_N"/>
</dbReference>
<dbReference type="GeneID" id="83010740"/>
<dbReference type="AlphaFoldDB" id="A0A173ZM32"/>
<name>A0A173ZM32_9CLOT</name>
<evidence type="ECO:0000313" key="8">
    <source>
        <dbReference type="EMBL" id="CUO46125.1"/>
    </source>
</evidence>
<dbReference type="PROSITE" id="PS51462">
    <property type="entry name" value="NUDIX"/>
    <property type="match status" value="1"/>
</dbReference>
<evidence type="ECO:0000256" key="4">
    <source>
        <dbReference type="ARBA" id="ARBA00022801"/>
    </source>
</evidence>
<evidence type="ECO:0000256" key="1">
    <source>
        <dbReference type="ARBA" id="ARBA00001946"/>
    </source>
</evidence>
<dbReference type="Gene3D" id="3.90.79.10">
    <property type="entry name" value="Nucleoside Triphosphate Pyrophosphohydrolase"/>
    <property type="match status" value="1"/>
</dbReference>
<keyword evidence="6" id="KW-0520">NAD</keyword>
<evidence type="ECO:0000256" key="2">
    <source>
        <dbReference type="ARBA" id="ARBA00012381"/>
    </source>
</evidence>
<dbReference type="Pfam" id="PF00293">
    <property type="entry name" value="NUDIX"/>
    <property type="match status" value="1"/>
</dbReference>
<keyword evidence="5" id="KW-0460">Magnesium</keyword>
<dbReference type="RefSeq" id="WP_052330582.1">
    <property type="nucleotide sequence ID" value="NZ_CYYT01000005.1"/>
</dbReference>
<accession>A0A173ZM32</accession>
<dbReference type="GO" id="GO:0046872">
    <property type="term" value="F:metal ion binding"/>
    <property type="evidence" value="ECO:0007669"/>
    <property type="project" value="UniProtKB-KW"/>
</dbReference>
<gene>
    <name evidence="8" type="primary">nudC</name>
    <name evidence="8" type="ORF">ERS852470_02413</name>
</gene>
<dbReference type="CDD" id="cd03429">
    <property type="entry name" value="NUDIX_NADH_pyrophosphatase_Nudt13"/>
    <property type="match status" value="1"/>
</dbReference>
<organism evidence="8 9">
    <name type="scientific">Clostridium disporicum</name>
    <dbReference type="NCBI Taxonomy" id="84024"/>
    <lineage>
        <taxon>Bacteria</taxon>
        <taxon>Bacillati</taxon>
        <taxon>Bacillota</taxon>
        <taxon>Clostridia</taxon>
        <taxon>Eubacteriales</taxon>
        <taxon>Clostridiaceae</taxon>
        <taxon>Clostridium</taxon>
    </lineage>
</organism>
<dbReference type="NCBIfam" id="NF001299">
    <property type="entry name" value="PRK00241.1"/>
    <property type="match status" value="1"/>
</dbReference>
<dbReference type="InterPro" id="IPR000086">
    <property type="entry name" value="NUDIX_hydrolase_dom"/>
</dbReference>
<protein>
    <recommendedName>
        <fullName evidence="2">NAD(+) diphosphatase</fullName>
        <ecNumber evidence="2">3.6.1.22</ecNumber>
    </recommendedName>
</protein>
<dbReference type="PANTHER" id="PTHR11383">
    <property type="entry name" value="NUCLEOSIDE DIPHOSPHATE-LINKED MOIETY X MOTIF 13"/>
    <property type="match status" value="1"/>
</dbReference>
<proteinExistence type="predicted"/>
<dbReference type="Proteomes" id="UP000095558">
    <property type="component" value="Unassembled WGS sequence"/>
</dbReference>
<keyword evidence="3" id="KW-0479">Metal-binding</keyword>
<dbReference type="InterPro" id="IPR015797">
    <property type="entry name" value="NUDIX_hydrolase-like_dom_sf"/>
</dbReference>
<keyword evidence="4 8" id="KW-0378">Hydrolase</keyword>
<feature type="domain" description="Nudix hydrolase" evidence="7">
    <location>
        <begin position="150"/>
        <end position="273"/>
    </location>
</feature>
<dbReference type="SUPFAM" id="SSF55811">
    <property type="entry name" value="Nudix"/>
    <property type="match status" value="1"/>
</dbReference>
<evidence type="ECO:0000256" key="6">
    <source>
        <dbReference type="ARBA" id="ARBA00023027"/>
    </source>
</evidence>
<sequence>MINTDDYMKFVSDPLFPEENKEGDLWFLFQDKMLLVKEDMGKINIPTFKDVKQLIDGLEIKYHLGKLKDKHCFCGEINSAVKVSGELKFITLRESAAIIDKESVSVSGKAAQIIHFHKTNKYCGICGGKNEFANNEFAMKCKECGYTCYPKVCPAIIVGITKGDKILLANNKNFPEGLHSTIAGFVDVNETLEDCVRREILEEVNIKVKNIKYFDSQPWPYPNSIMIGFTAEYESGEIKVDGEEILHADWYSKDNLPILPDKTTIARRIIDSIICK</sequence>
<dbReference type="Pfam" id="PF09296">
    <property type="entry name" value="NUDIX-like"/>
    <property type="match status" value="1"/>
</dbReference>